<name>Q2NWW0_SODGM</name>
<dbReference type="OrthoDB" id="156143at2"/>
<evidence type="ECO:0000313" key="4">
    <source>
        <dbReference type="Proteomes" id="UP000001932"/>
    </source>
</evidence>
<dbReference type="InterPro" id="IPR001646">
    <property type="entry name" value="5peptide_repeat"/>
</dbReference>
<dbReference type="SUPFAM" id="SSF141571">
    <property type="entry name" value="Pentapeptide repeat-like"/>
    <property type="match status" value="1"/>
</dbReference>
<keyword evidence="1" id="KW-0677">Repeat</keyword>
<sequence length="254" mass="27769">MEKKIADPDDYAIPETLEFAIGAFKVSYSHTPSHWYNGEIKVEVKITEPDNYTTIATVDKELFNRTLTLLLLQKRTHHSAYQYSLTGEGKIDLREANLAGVDVKYADLSSANLRGTNLKAVDMRHAILTRASLANLKFAWLADADLEEATLTGAVCCKTKLWRAHLIGANLSHAGFTCADLSHAKLSNACLRDTTLQGAQLASAKFEGTFVDGASFNNITLRGTHSGPMSGHVPSPSCRSCWRAQTCAVPAQRE</sequence>
<dbReference type="PANTHER" id="PTHR47485:SF1">
    <property type="entry name" value="THYLAKOID LUMENAL 17.4 KDA PROTEIN, CHLOROPLASTIC"/>
    <property type="match status" value="1"/>
</dbReference>
<dbReference type="AlphaFoldDB" id="Q2NWW0"/>
<dbReference type="PANTHER" id="PTHR47485">
    <property type="entry name" value="THYLAKOID LUMENAL 17.4 KDA PROTEIN, CHLOROPLASTIC"/>
    <property type="match status" value="1"/>
</dbReference>
<evidence type="ECO:0000313" key="3">
    <source>
        <dbReference type="EMBL" id="CRL43690.1"/>
    </source>
</evidence>
<dbReference type="Gene3D" id="2.160.20.80">
    <property type="entry name" value="E3 ubiquitin-protein ligase SopA"/>
    <property type="match status" value="1"/>
</dbReference>
<dbReference type="BioCyc" id="SGLO343509:SGP1_RS22900-MONOMER"/>
<gene>
    <name evidence="3" type="primary">pipB2_1</name>
    <name evidence="2" type="ordered locus">SG0090</name>
    <name evidence="3" type="ORF">SGGMMB4_00185</name>
</gene>
<dbReference type="Pfam" id="PF00805">
    <property type="entry name" value="Pentapeptide"/>
    <property type="match status" value="3"/>
</dbReference>
<dbReference type="Proteomes" id="UP000245838">
    <property type="component" value="Chromosome sggmmb4_Chromosome"/>
</dbReference>
<keyword evidence="4" id="KW-1185">Reference proteome</keyword>
<dbReference type="HOGENOM" id="CLU_084702_0_0_6"/>
<protein>
    <submittedName>
        <fullName evidence="3">Secreted effector protein pipB2</fullName>
    </submittedName>
</protein>
<evidence type="ECO:0000313" key="2">
    <source>
        <dbReference type="EMBL" id="BAE73365.1"/>
    </source>
</evidence>
<dbReference type="Proteomes" id="UP000001932">
    <property type="component" value="Chromosome"/>
</dbReference>
<accession>Q2NWW0</accession>
<evidence type="ECO:0000256" key="1">
    <source>
        <dbReference type="ARBA" id="ARBA00022737"/>
    </source>
</evidence>
<dbReference type="STRING" id="343509.SG0090"/>
<dbReference type="EMBL" id="AP008232">
    <property type="protein sequence ID" value="BAE73365.1"/>
    <property type="molecule type" value="Genomic_DNA"/>
</dbReference>
<dbReference type="EMBL" id="LN854557">
    <property type="protein sequence ID" value="CRL43690.1"/>
    <property type="molecule type" value="Genomic_DNA"/>
</dbReference>
<dbReference type="eggNOG" id="COG1357">
    <property type="taxonomic scope" value="Bacteria"/>
</dbReference>
<organism evidence="2 4">
    <name type="scientific">Sodalis glossinidius (strain morsitans)</name>
    <dbReference type="NCBI Taxonomy" id="343509"/>
    <lineage>
        <taxon>Bacteria</taxon>
        <taxon>Pseudomonadati</taxon>
        <taxon>Pseudomonadota</taxon>
        <taxon>Gammaproteobacteria</taxon>
        <taxon>Enterobacterales</taxon>
        <taxon>Bruguierivoracaceae</taxon>
        <taxon>Sodalis</taxon>
    </lineage>
</organism>
<reference evidence="3 5" key="2">
    <citation type="submission" date="2015-05" db="EMBL/GenBank/DDBJ databases">
        <authorList>
            <person name="Goodhead I."/>
        </authorList>
    </citation>
    <scope>NUCLEOTIDE SEQUENCE [LARGE SCALE GENOMIC DNA]</scope>
    <source>
        <strain evidence="3">B4</strain>
        <strain evidence="5">morsitans</strain>
    </source>
</reference>
<evidence type="ECO:0000313" key="5">
    <source>
        <dbReference type="Proteomes" id="UP000245838"/>
    </source>
</evidence>
<proteinExistence type="predicted"/>
<reference evidence="2 4" key="1">
    <citation type="journal article" date="2006" name="Genome Res.">
        <title>Massive genome erosion and functional adaptations provide insights into the symbiotic lifestyle of Sodalis glossinidius in the tsetse host.</title>
        <authorList>
            <person name="Toh H."/>
            <person name="Weiss B.L."/>
            <person name="Perkin S.A.H."/>
            <person name="Yamashita A."/>
            <person name="Oshima K."/>
            <person name="Hattori M."/>
            <person name="Aksoy S."/>
        </authorList>
    </citation>
    <scope>NUCLEOTIDE SEQUENCE [LARGE SCALE GENOMIC DNA]</scope>
    <source>
        <strain evidence="4">morsitans</strain>
        <strain evidence="2">Morsitans</strain>
    </source>
</reference>
<dbReference type="KEGG" id="sgl:SG0090"/>
<dbReference type="RefSeq" id="WP_011409955.1">
    <property type="nucleotide sequence ID" value="NC_007712.1"/>
</dbReference>
<dbReference type="Gene3D" id="3.30.2450.10">
    <property type="entry name" value="Secreted effector protein pipB2"/>
    <property type="match status" value="1"/>
</dbReference>